<dbReference type="Gene3D" id="3.50.50.100">
    <property type="match status" value="1"/>
</dbReference>
<dbReference type="InterPro" id="IPR036188">
    <property type="entry name" value="FAD/NAD-bd_sf"/>
</dbReference>
<keyword evidence="3" id="KW-1185">Reference proteome</keyword>
<protein>
    <submittedName>
        <fullName evidence="2">Dehydrogenase</fullName>
    </submittedName>
</protein>
<organism evidence="2 3">
    <name type="scientific">Tsukamurella pseudospumae</name>
    <dbReference type="NCBI Taxonomy" id="239498"/>
    <lineage>
        <taxon>Bacteria</taxon>
        <taxon>Bacillati</taxon>
        <taxon>Actinomycetota</taxon>
        <taxon>Actinomycetes</taxon>
        <taxon>Mycobacteriales</taxon>
        <taxon>Tsukamurellaceae</taxon>
        <taxon>Tsukamurella</taxon>
    </lineage>
</organism>
<feature type="domain" description="FAD/NAD(P)-binding" evidence="1">
    <location>
        <begin position="5"/>
        <end position="290"/>
    </location>
</feature>
<dbReference type="EMBL" id="LSRE01000021">
    <property type="protein sequence ID" value="KXO96125.1"/>
    <property type="molecule type" value="Genomic_DNA"/>
</dbReference>
<dbReference type="Proteomes" id="UP000070409">
    <property type="component" value="Unassembled WGS sequence"/>
</dbReference>
<dbReference type="SUPFAM" id="SSF51905">
    <property type="entry name" value="FAD/NAD(P)-binding domain"/>
    <property type="match status" value="2"/>
</dbReference>
<comment type="caution">
    <text evidence="2">The sequence shown here is derived from an EMBL/GenBank/DDBJ whole genome shotgun (WGS) entry which is preliminary data.</text>
</comment>
<dbReference type="InterPro" id="IPR023753">
    <property type="entry name" value="FAD/NAD-binding_dom"/>
</dbReference>
<dbReference type="PANTHER" id="PTHR43755">
    <property type="match status" value="1"/>
</dbReference>
<evidence type="ECO:0000259" key="1">
    <source>
        <dbReference type="Pfam" id="PF07992"/>
    </source>
</evidence>
<evidence type="ECO:0000313" key="2">
    <source>
        <dbReference type="EMBL" id="KXO96125.1"/>
    </source>
</evidence>
<dbReference type="PANTHER" id="PTHR43755:SF1">
    <property type="entry name" value="FAD-DEPENDENT PYRIDINE NUCLEOTIDE-DISULPHIDE OXIDOREDUCTASE"/>
    <property type="match status" value="1"/>
</dbReference>
<evidence type="ECO:0000313" key="3">
    <source>
        <dbReference type="Proteomes" id="UP000070409"/>
    </source>
</evidence>
<dbReference type="InterPro" id="IPR052541">
    <property type="entry name" value="SQRD"/>
</dbReference>
<proteinExistence type="predicted"/>
<accession>A0A137ZD75</accession>
<name>A0A137ZD75_9ACTN</name>
<dbReference type="RefSeq" id="WP_068746143.1">
    <property type="nucleotide sequence ID" value="NZ_LSRE01000021.1"/>
</dbReference>
<sequence length="386" mass="41708">MTAKKIVIAGAGIGGLSVIKELRESGTPLDNTDITLIDENFEHYLGFTLPWVMRGWRTPASVPIRPSEKNLAGIRTVRSTISSVDAANSTVILDDGERVDFDALVLALGARNATHRVPGLLAAADAGVAVHYYATADAARAHRALTAFPGGRLVFLVASMPFRCPVAPYEGAFLAADLLAERGVRDKTDIAVYTPEPQPMPSAGPDVGLELAERVRASGIDLHPRYQVERVDHQTKTVHFTNGEQVTFDLLIFVPPHEPALTLDTPGWIPVDRASVLTEHRGVWAIGDLSAVTSPTNRPLPKAAIFAKNGAAAVARNVLHYLGLAESPASLSGQGYCYIDTGSHESARGQGNFFAEPHPDVALTPASHQLHQEKIREELDWRAYWE</sequence>
<dbReference type="Pfam" id="PF07992">
    <property type="entry name" value="Pyr_redox_2"/>
    <property type="match status" value="1"/>
</dbReference>
<reference evidence="2 3" key="1">
    <citation type="submission" date="2016-02" db="EMBL/GenBank/DDBJ databases">
        <authorList>
            <person name="Teng J.L."/>
            <person name="Tang Y."/>
            <person name="Huang Y."/>
            <person name="Guo F."/>
            <person name="Wei W."/>
            <person name="Chen J.H."/>
            <person name="Wong S.Y."/>
            <person name="Lau S.K."/>
            <person name="Woo P.C."/>
        </authorList>
    </citation>
    <scope>NUCLEOTIDE SEQUENCE [LARGE SCALE GENOMIC DNA]</scope>
    <source>
        <strain evidence="2 3">JCM 13375</strain>
    </source>
</reference>
<gene>
    <name evidence="2" type="ORF">AXK61_23405</name>
</gene>